<evidence type="ECO:0000313" key="7">
    <source>
        <dbReference type="EMBL" id="KZF19781.1"/>
    </source>
</evidence>
<feature type="transmembrane region" description="Helical" evidence="3">
    <location>
        <begin position="174"/>
        <end position="192"/>
    </location>
</feature>
<evidence type="ECO:0000256" key="2">
    <source>
        <dbReference type="SAM" id="MobiDB-lite"/>
    </source>
</evidence>
<proteinExistence type="inferred from homology"/>
<sequence length="887" mass="99194">MSDKKTADVDYAHLPIPTYEEATSSRPTSSQSYHQGTQEINDNAEREGLLGQSGRAGERGESRHGGYRPPMVGSERSSIDSEFSFESLERDNRNAEDEELRREMFEMEVLDAESGQASSQTSPMRHRFSKRLNSITNTLSSIHLPFRMRMPSFSFDIWSRMPPWMVEYSVRVRVLARFLGLILVMLVVYALFVTEIFPFRNAAMGGQMYDPESVRSFVQGNVDEHQIRKYLSNLTGYDRMAGTEGSYASALYVEELFRAGNLEGVGLDRYQVYLNFPRKDGRRVAIIEPPELAWEAVIEEESVYEHPTPQQQQTMVFHGHSRAGNVTGPLVYANYGSREDFETLKENGVDLKGTIVLVRYYGTQGDRALKVRAAELAGAAGCIIYSDPAEDGFRKGAAWPDGRWRPSDGVQRGAVSLMSWVVGDVLTPGYGSLPDADRISKNNNPGLVNIPSIPLAWRDAQKLLQVLKGHGHKVTDDWVGGVPDIKEWWSGDQSSPIIHLMNEQDEIDKQPIYNVVGKITGLEQPSKTVYVGNHRDSWCFGATDPGSGTAVMLEVIRIFGELRDLGWRPMRSIVFNSWDAEEYNLIGSTEFVESNLEYLHRDGIAYLNVDVAVAGSDFEAAGSPVFRKSLGHVLDRTSDPFKNKTLRAIWEETGRDLGGLGAGSDYVAFQDIAGTSSIDIRFSGPGFPYHSCYDSFEWMDKFGDPGFQYHKILAQVWALLILEIADTPVLPFDMFGYAVAVGKYIEDVQVYAYSNMGGGLNFAPLREAAEVMAKNTETFEAWEMAWVQEVYGSGGFESNVIAIQRMSRNTRMAQFETDLLDLLPGGGLPGREQFKHVIFAPQAWSGYDEAFFPGIRDAVDARDWPLAQKQIQKAADLIRSASEKLIL</sequence>
<feature type="domain" description="Transferrin receptor-like dimerisation" evidence="5">
    <location>
        <begin position="760"/>
        <end position="885"/>
    </location>
</feature>
<feature type="domain" description="PA" evidence="4">
    <location>
        <begin position="326"/>
        <end position="414"/>
    </location>
</feature>
<dbReference type="Pfam" id="PF04253">
    <property type="entry name" value="TFR_dimer"/>
    <property type="match status" value="1"/>
</dbReference>
<feature type="region of interest" description="Disordered" evidence="2">
    <location>
        <begin position="1"/>
        <end position="96"/>
    </location>
</feature>
<evidence type="ECO:0000256" key="1">
    <source>
        <dbReference type="ARBA" id="ARBA00005634"/>
    </source>
</evidence>
<dbReference type="InterPro" id="IPR003137">
    <property type="entry name" value="PA_domain"/>
</dbReference>
<dbReference type="RefSeq" id="XP_018185336.1">
    <property type="nucleotide sequence ID" value="XM_018330036.1"/>
</dbReference>
<evidence type="ECO:0000313" key="8">
    <source>
        <dbReference type="Proteomes" id="UP000076632"/>
    </source>
</evidence>
<dbReference type="Proteomes" id="UP000076632">
    <property type="component" value="Unassembled WGS sequence"/>
</dbReference>
<feature type="domain" description="Peptidase M28" evidence="6">
    <location>
        <begin position="514"/>
        <end position="699"/>
    </location>
</feature>
<feature type="compositionally biased region" description="Basic and acidic residues" evidence="2">
    <location>
        <begin position="1"/>
        <end position="11"/>
    </location>
</feature>
<dbReference type="CDD" id="cd08022">
    <property type="entry name" value="M28_PSMA_like"/>
    <property type="match status" value="1"/>
</dbReference>
<comment type="similarity">
    <text evidence="1">Belongs to the peptidase M28 family. M28B subfamily.</text>
</comment>
<evidence type="ECO:0000259" key="6">
    <source>
        <dbReference type="Pfam" id="PF04389"/>
    </source>
</evidence>
<keyword evidence="3" id="KW-0472">Membrane</keyword>
<dbReference type="AlphaFoldDB" id="A0A165A0K6"/>
<accession>A0A165A0K6</accession>
<dbReference type="InterPro" id="IPR046450">
    <property type="entry name" value="PA_dom_sf"/>
</dbReference>
<feature type="compositionally biased region" description="Basic and acidic residues" evidence="2">
    <location>
        <begin position="87"/>
        <end position="96"/>
    </location>
</feature>
<keyword evidence="7" id="KW-0645">Protease</keyword>
<gene>
    <name evidence="7" type="ORF">L228DRAFT_214568</name>
</gene>
<evidence type="ECO:0000259" key="4">
    <source>
        <dbReference type="Pfam" id="PF02225"/>
    </source>
</evidence>
<organism evidence="7 8">
    <name type="scientific">Xylona heveae (strain CBS 132557 / TC161)</name>
    <dbReference type="NCBI Taxonomy" id="1328760"/>
    <lineage>
        <taxon>Eukaryota</taxon>
        <taxon>Fungi</taxon>
        <taxon>Dikarya</taxon>
        <taxon>Ascomycota</taxon>
        <taxon>Pezizomycotina</taxon>
        <taxon>Xylonomycetes</taxon>
        <taxon>Xylonales</taxon>
        <taxon>Xylonaceae</taxon>
        <taxon>Xylona</taxon>
    </lineage>
</organism>
<keyword evidence="3" id="KW-1133">Transmembrane helix</keyword>
<dbReference type="GeneID" id="28895173"/>
<dbReference type="InterPro" id="IPR039373">
    <property type="entry name" value="Peptidase_M28B"/>
</dbReference>
<dbReference type="GO" id="GO:0004180">
    <property type="term" value="F:carboxypeptidase activity"/>
    <property type="evidence" value="ECO:0007669"/>
    <property type="project" value="UniProtKB-KW"/>
</dbReference>
<protein>
    <submittedName>
        <fullName evidence="7">Glutamate carboxypeptidase Tre2</fullName>
    </submittedName>
</protein>
<dbReference type="Gene3D" id="1.20.930.40">
    <property type="entry name" value="Transferrin receptor-like, dimerisation domain"/>
    <property type="match status" value="1"/>
</dbReference>
<feature type="compositionally biased region" description="Polar residues" evidence="2">
    <location>
        <begin position="21"/>
        <end position="41"/>
    </location>
</feature>
<evidence type="ECO:0000259" key="5">
    <source>
        <dbReference type="Pfam" id="PF04253"/>
    </source>
</evidence>
<dbReference type="InterPro" id="IPR007365">
    <property type="entry name" value="TFR-like_dimer_dom"/>
</dbReference>
<keyword evidence="3" id="KW-0812">Transmembrane</keyword>
<keyword evidence="8" id="KW-1185">Reference proteome</keyword>
<keyword evidence="7" id="KW-0121">Carboxypeptidase</keyword>
<dbReference type="InParanoid" id="A0A165A0K6"/>
<name>A0A165A0K6_XYLHT</name>
<dbReference type="OMA" id="YPRKDGR"/>
<reference evidence="7 8" key="1">
    <citation type="journal article" date="2016" name="Fungal Biol.">
        <title>The genome of Xylona heveae provides a window into fungal endophytism.</title>
        <authorList>
            <person name="Gazis R."/>
            <person name="Kuo A."/>
            <person name="Riley R."/>
            <person name="LaButti K."/>
            <person name="Lipzen A."/>
            <person name="Lin J."/>
            <person name="Amirebrahimi M."/>
            <person name="Hesse C.N."/>
            <person name="Spatafora J.W."/>
            <person name="Henrissat B."/>
            <person name="Hainaut M."/>
            <person name="Grigoriev I.V."/>
            <person name="Hibbett D.S."/>
        </authorList>
    </citation>
    <scope>NUCLEOTIDE SEQUENCE [LARGE SCALE GENOMIC DNA]</scope>
    <source>
        <strain evidence="7 8">TC161</strain>
    </source>
</reference>
<dbReference type="OrthoDB" id="5841748at2759"/>
<dbReference type="SUPFAM" id="SSF52025">
    <property type="entry name" value="PA domain"/>
    <property type="match status" value="1"/>
</dbReference>
<dbReference type="SUPFAM" id="SSF53187">
    <property type="entry name" value="Zn-dependent exopeptidases"/>
    <property type="match status" value="1"/>
</dbReference>
<dbReference type="PANTHER" id="PTHR10404:SF71">
    <property type="entry name" value="CARBOXYPEPTIDASE TRE2, PUTATIVE (AFU_ORTHOLOGUE AFUA_3G10650)-RELATED"/>
    <property type="match status" value="1"/>
</dbReference>
<dbReference type="InterPro" id="IPR007484">
    <property type="entry name" value="Peptidase_M28"/>
</dbReference>
<dbReference type="FunFam" id="3.40.630.10:FF:000101">
    <property type="entry name" value="N-acetylated alpha-linked acidic dipeptidase like 1"/>
    <property type="match status" value="1"/>
</dbReference>
<dbReference type="FunFam" id="3.50.30.30:FF:000029">
    <property type="entry name" value="Glutamate carboxypeptidase Tre2, putative"/>
    <property type="match status" value="1"/>
</dbReference>
<keyword evidence="7" id="KW-0378">Hydrolase</keyword>
<dbReference type="Pfam" id="PF04389">
    <property type="entry name" value="Peptidase_M28"/>
    <property type="match status" value="1"/>
</dbReference>
<evidence type="ECO:0000256" key="3">
    <source>
        <dbReference type="SAM" id="Phobius"/>
    </source>
</evidence>
<dbReference type="PANTHER" id="PTHR10404">
    <property type="entry name" value="N-ACETYLATED-ALPHA-LINKED ACIDIC DIPEPTIDASE"/>
    <property type="match status" value="1"/>
</dbReference>
<dbReference type="EMBL" id="KV407465">
    <property type="protein sequence ID" value="KZF19781.1"/>
    <property type="molecule type" value="Genomic_DNA"/>
</dbReference>
<dbReference type="CDD" id="cd02121">
    <property type="entry name" value="PA_GCPII_like"/>
    <property type="match status" value="1"/>
</dbReference>
<dbReference type="SUPFAM" id="SSF47672">
    <property type="entry name" value="Transferrin receptor-like dimerisation domain"/>
    <property type="match status" value="1"/>
</dbReference>
<dbReference type="Pfam" id="PF02225">
    <property type="entry name" value="PA"/>
    <property type="match status" value="1"/>
</dbReference>
<dbReference type="InterPro" id="IPR036757">
    <property type="entry name" value="TFR-like_dimer_dom_sf"/>
</dbReference>
<dbReference type="Gene3D" id="3.40.630.10">
    <property type="entry name" value="Zn peptidases"/>
    <property type="match status" value="1"/>
</dbReference>
<dbReference type="STRING" id="1328760.A0A165A0K6"/>
<dbReference type="Gene3D" id="3.50.30.30">
    <property type="match status" value="1"/>
</dbReference>